<reference evidence="1 2" key="1">
    <citation type="submission" date="2019-09" db="EMBL/GenBank/DDBJ databases">
        <title>Nocardioides panacisoli sp. nov., isolated from the soil of a ginseng field.</title>
        <authorList>
            <person name="Cho C."/>
        </authorList>
    </citation>
    <scope>NUCLEOTIDE SEQUENCE [LARGE SCALE GENOMIC DNA]</scope>
    <source>
        <strain evidence="1 2">BN140041</strain>
    </source>
</reference>
<sequence>MATEGVTIVRAPSAEDMNLDDALVEVIEYDDARGFLLRVCMTAEPSRLFQALELAEDLIDAPKELGPWADQVAGRWRGLAVMATATGR</sequence>
<dbReference type="RefSeq" id="WP_149750720.1">
    <property type="nucleotide sequence ID" value="NZ_VUJW01000005.1"/>
</dbReference>
<reference evidence="1 2" key="2">
    <citation type="submission" date="2019-09" db="EMBL/GenBank/DDBJ databases">
        <authorList>
            <person name="Jin C."/>
        </authorList>
    </citation>
    <scope>NUCLEOTIDE SEQUENCE [LARGE SCALE GENOMIC DNA]</scope>
    <source>
        <strain evidence="1 2">BN140041</strain>
    </source>
</reference>
<keyword evidence="2" id="KW-1185">Reference proteome</keyword>
<dbReference type="EMBL" id="VUJW01000005">
    <property type="protein sequence ID" value="KAA1426893.1"/>
    <property type="molecule type" value="Genomic_DNA"/>
</dbReference>
<protein>
    <submittedName>
        <fullName evidence="1">Uncharacterized protein</fullName>
    </submittedName>
</protein>
<dbReference type="AlphaFoldDB" id="A0A5B1M1T7"/>
<gene>
    <name evidence="1" type="ORF">F0U47_11975</name>
</gene>
<proteinExistence type="predicted"/>
<organism evidence="1 2">
    <name type="scientific">Nocardioides antri</name>
    <dbReference type="NCBI Taxonomy" id="2607659"/>
    <lineage>
        <taxon>Bacteria</taxon>
        <taxon>Bacillati</taxon>
        <taxon>Actinomycetota</taxon>
        <taxon>Actinomycetes</taxon>
        <taxon>Propionibacteriales</taxon>
        <taxon>Nocardioidaceae</taxon>
        <taxon>Nocardioides</taxon>
    </lineage>
</organism>
<comment type="caution">
    <text evidence="1">The sequence shown here is derived from an EMBL/GenBank/DDBJ whole genome shotgun (WGS) entry which is preliminary data.</text>
</comment>
<evidence type="ECO:0000313" key="1">
    <source>
        <dbReference type="EMBL" id="KAA1426893.1"/>
    </source>
</evidence>
<accession>A0A5B1M1T7</accession>
<name>A0A5B1M1T7_9ACTN</name>
<dbReference type="Proteomes" id="UP000324351">
    <property type="component" value="Unassembled WGS sequence"/>
</dbReference>
<evidence type="ECO:0000313" key="2">
    <source>
        <dbReference type="Proteomes" id="UP000324351"/>
    </source>
</evidence>